<keyword evidence="6" id="KW-0133">Cell shape</keyword>
<accession>A0ABW5YQF5</accession>
<sequence length="565" mass="65403">MKIICYLFFVCLKVFASTSLSKKIFSYIIAKIAGKYHIDLHYQNFRITNINILEIYGISVSNRQRNLDLSIDYIQVHRSAAFKRGKLFESLKLESIILSLHNAGFRKESDNTFQKKDNYLKRIKLILSKSYRFIHKIIISDFEVVGFRDLNINCEGKYILENGKAEISEFSIFIQKSSESIFAMNADNVVTFYHFFERELTINFECHNVSILSDLFADKKINANKINADLAIIENDDNKNINIKTFFIDGMNLKCNITFDSNFLEVNFGLNKMSIDHLKAFFGNFVNRSIYEIDLVGQLEFSGVYKLDFKFRDRFNLDIDFMDSEFEINSLNSFEISGNIGPLIYVVNEFGLNIDERDYKLYKESNYFTPLLKQAVVMCEDPSFYTHSGIDFENIGFAISNNINSKRISRGASTITMQLSRNLFLNHKRNIYRKVEEVVIALIIENLISVSKDKILEVYLNIIEFAPNIRGIESGAIFYFSKNSKDLNLIEIITLIYIIPRPYHFLEALKVKSPILIENLGKHINSVIYRLKKVGLEAVDLDYIKDIGLKIDFAPAFGSLYVLKK</sequence>
<evidence type="ECO:0000256" key="8">
    <source>
        <dbReference type="ARBA" id="ARBA00022989"/>
    </source>
</evidence>
<feature type="domain" description="Glycosyl transferase family 51" evidence="11">
    <location>
        <begin position="359"/>
        <end position="505"/>
    </location>
</feature>
<evidence type="ECO:0000256" key="7">
    <source>
        <dbReference type="ARBA" id="ARBA00022984"/>
    </source>
</evidence>
<gene>
    <name evidence="12" type="ORF">ACFS6I_01395</name>
</gene>
<keyword evidence="4" id="KW-0808">Transferase</keyword>
<dbReference type="Pfam" id="PF00912">
    <property type="entry name" value="Transgly"/>
    <property type="match status" value="1"/>
</dbReference>
<keyword evidence="10" id="KW-0961">Cell wall biogenesis/degradation</keyword>
<keyword evidence="7" id="KW-0573">Peptidoglycan synthesis</keyword>
<keyword evidence="5" id="KW-0812">Transmembrane</keyword>
<dbReference type="Gene3D" id="1.10.3810.10">
    <property type="entry name" value="Biosynthetic peptidoglycan transglycosylase-like"/>
    <property type="match status" value="1"/>
</dbReference>
<evidence type="ECO:0000256" key="5">
    <source>
        <dbReference type="ARBA" id="ARBA00022692"/>
    </source>
</evidence>
<evidence type="ECO:0000313" key="12">
    <source>
        <dbReference type="EMBL" id="MFD2902561.1"/>
    </source>
</evidence>
<keyword evidence="2" id="KW-0997">Cell inner membrane</keyword>
<evidence type="ECO:0000313" key="13">
    <source>
        <dbReference type="Proteomes" id="UP001597509"/>
    </source>
</evidence>
<dbReference type="InterPro" id="IPR011812">
    <property type="entry name" value="Pep_trsgly"/>
</dbReference>
<evidence type="ECO:0000256" key="9">
    <source>
        <dbReference type="ARBA" id="ARBA00023136"/>
    </source>
</evidence>
<keyword evidence="9" id="KW-0472">Membrane</keyword>
<organism evidence="12 13">
    <name type="scientific">Sphingobacterium anhuiense</name>
    <dbReference type="NCBI Taxonomy" id="493780"/>
    <lineage>
        <taxon>Bacteria</taxon>
        <taxon>Pseudomonadati</taxon>
        <taxon>Bacteroidota</taxon>
        <taxon>Sphingobacteriia</taxon>
        <taxon>Sphingobacteriales</taxon>
        <taxon>Sphingobacteriaceae</taxon>
        <taxon>Sphingobacterium</taxon>
    </lineage>
</organism>
<evidence type="ECO:0000256" key="1">
    <source>
        <dbReference type="ARBA" id="ARBA00022475"/>
    </source>
</evidence>
<dbReference type="PANTHER" id="PTHR30400:SF0">
    <property type="entry name" value="BIOSYNTHETIC PEPTIDOGLYCAN TRANSGLYCOSYLASE"/>
    <property type="match status" value="1"/>
</dbReference>
<keyword evidence="1" id="KW-1003">Cell membrane</keyword>
<comment type="caution">
    <text evidence="12">The sequence shown here is derived from an EMBL/GenBank/DDBJ whole genome shotgun (WGS) entry which is preliminary data.</text>
</comment>
<evidence type="ECO:0000256" key="4">
    <source>
        <dbReference type="ARBA" id="ARBA00022679"/>
    </source>
</evidence>
<protein>
    <submittedName>
        <fullName evidence="12">Biosynthetic peptidoglycan transglycosylase</fullName>
    </submittedName>
</protein>
<keyword evidence="8" id="KW-1133">Transmembrane helix</keyword>
<dbReference type="RefSeq" id="WP_380917621.1">
    <property type="nucleotide sequence ID" value="NZ_JBHUPE010000001.1"/>
</dbReference>
<dbReference type="InterPro" id="IPR036950">
    <property type="entry name" value="PBP_transglycosylase"/>
</dbReference>
<evidence type="ECO:0000259" key="11">
    <source>
        <dbReference type="Pfam" id="PF00912"/>
    </source>
</evidence>
<keyword evidence="13" id="KW-1185">Reference proteome</keyword>
<evidence type="ECO:0000256" key="2">
    <source>
        <dbReference type="ARBA" id="ARBA00022519"/>
    </source>
</evidence>
<reference evidence="13" key="1">
    <citation type="journal article" date="2019" name="Int. J. Syst. Evol. Microbiol.">
        <title>The Global Catalogue of Microorganisms (GCM) 10K type strain sequencing project: providing services to taxonomists for standard genome sequencing and annotation.</title>
        <authorList>
            <consortium name="The Broad Institute Genomics Platform"/>
            <consortium name="The Broad Institute Genome Sequencing Center for Infectious Disease"/>
            <person name="Wu L."/>
            <person name="Ma J."/>
        </authorList>
    </citation>
    <scope>NUCLEOTIDE SEQUENCE [LARGE SCALE GENOMIC DNA]</scope>
    <source>
        <strain evidence="13">KCTC 22209</strain>
    </source>
</reference>
<dbReference type="Proteomes" id="UP001597509">
    <property type="component" value="Unassembled WGS sequence"/>
</dbReference>
<dbReference type="InterPro" id="IPR023346">
    <property type="entry name" value="Lysozyme-like_dom_sf"/>
</dbReference>
<evidence type="ECO:0000256" key="10">
    <source>
        <dbReference type="ARBA" id="ARBA00023316"/>
    </source>
</evidence>
<dbReference type="InterPro" id="IPR001264">
    <property type="entry name" value="Glyco_trans_51"/>
</dbReference>
<proteinExistence type="predicted"/>
<dbReference type="EMBL" id="JBHUPE010000001">
    <property type="protein sequence ID" value="MFD2902561.1"/>
    <property type="molecule type" value="Genomic_DNA"/>
</dbReference>
<dbReference type="PANTHER" id="PTHR30400">
    <property type="entry name" value="MONOFUNCTIONAL BIOSYNTHETIC PEPTIDOGLYCAN TRANSGLYCOSYLASE"/>
    <property type="match status" value="1"/>
</dbReference>
<evidence type="ECO:0000256" key="6">
    <source>
        <dbReference type="ARBA" id="ARBA00022960"/>
    </source>
</evidence>
<dbReference type="SUPFAM" id="SSF53955">
    <property type="entry name" value="Lysozyme-like"/>
    <property type="match status" value="1"/>
</dbReference>
<keyword evidence="3" id="KW-0328">Glycosyltransferase</keyword>
<name>A0ABW5YQF5_9SPHI</name>
<evidence type="ECO:0000256" key="3">
    <source>
        <dbReference type="ARBA" id="ARBA00022676"/>
    </source>
</evidence>